<dbReference type="Gene3D" id="3.40.930.10">
    <property type="entry name" value="Mannitol-specific EII, Chain A"/>
    <property type="match status" value="1"/>
</dbReference>
<feature type="domain" description="PTS EIIA type-2" evidence="1">
    <location>
        <begin position="8"/>
        <end position="151"/>
    </location>
</feature>
<evidence type="ECO:0000313" key="3">
    <source>
        <dbReference type="Proteomes" id="UP000256561"/>
    </source>
</evidence>
<evidence type="ECO:0000259" key="1">
    <source>
        <dbReference type="PROSITE" id="PS51094"/>
    </source>
</evidence>
<dbReference type="GO" id="GO:0009401">
    <property type="term" value="P:phosphoenolpyruvate-dependent sugar phosphotransferase system"/>
    <property type="evidence" value="ECO:0007669"/>
    <property type="project" value="InterPro"/>
</dbReference>
<dbReference type="PROSITE" id="PS51094">
    <property type="entry name" value="PTS_EIIA_TYPE_2"/>
    <property type="match status" value="1"/>
</dbReference>
<proteinExistence type="predicted"/>
<dbReference type="InterPro" id="IPR016152">
    <property type="entry name" value="PTrfase/Anion_transptr"/>
</dbReference>
<dbReference type="GO" id="GO:0030295">
    <property type="term" value="F:protein kinase activator activity"/>
    <property type="evidence" value="ECO:0007669"/>
    <property type="project" value="TreeGrafter"/>
</dbReference>
<dbReference type="InterPro" id="IPR051541">
    <property type="entry name" value="PTS_SugarTrans_NitroReg"/>
</dbReference>
<name>A0A3D8MC58_9ALTE</name>
<gene>
    <name evidence="2" type="primary">ptsN</name>
    <name evidence="2" type="ORF">DXV75_03835</name>
</gene>
<dbReference type="AlphaFoldDB" id="A0A3D8MC58"/>
<dbReference type="GO" id="GO:0008982">
    <property type="term" value="F:protein-N(PI)-phosphohistidine-sugar phosphotransferase activity"/>
    <property type="evidence" value="ECO:0007669"/>
    <property type="project" value="InterPro"/>
</dbReference>
<keyword evidence="3" id="KW-1185">Reference proteome</keyword>
<dbReference type="CDD" id="cd00211">
    <property type="entry name" value="PTS_IIA_fru"/>
    <property type="match status" value="1"/>
</dbReference>
<dbReference type="SUPFAM" id="SSF55804">
    <property type="entry name" value="Phoshotransferase/anion transport protein"/>
    <property type="match status" value="1"/>
</dbReference>
<accession>A0A3D8MC58</accession>
<dbReference type="InterPro" id="IPR002178">
    <property type="entry name" value="PTS_EIIA_type-2_dom"/>
</dbReference>
<dbReference type="PROSITE" id="PS00372">
    <property type="entry name" value="PTS_EIIA_TYPE_2_HIS"/>
    <property type="match status" value="1"/>
</dbReference>
<sequence length="151" mass="16210">MPILDIQAIVSLDRTECAVHCNSKKRILEIISAIAANSNAKVEEDQVLASLLSRERMGSTGIGNGIALPHGRLPGLDRVIAIVVTSDPAIDFDAIDNKPVDIFFALLVPEEQTEGHLQTLAMVAGKLNDKDTVKAIRKATSSDQIVTALQQ</sequence>
<dbReference type="OrthoDB" id="95460at2"/>
<dbReference type="Pfam" id="PF00359">
    <property type="entry name" value="PTS_EIIA_2"/>
    <property type="match status" value="1"/>
</dbReference>
<dbReference type="RefSeq" id="WP_115592062.1">
    <property type="nucleotide sequence ID" value="NZ_QRHA01000002.1"/>
</dbReference>
<dbReference type="PANTHER" id="PTHR47738">
    <property type="entry name" value="PTS SYSTEM FRUCTOSE-LIKE EIIA COMPONENT-RELATED"/>
    <property type="match status" value="1"/>
</dbReference>
<dbReference type="PANTHER" id="PTHR47738:SF1">
    <property type="entry name" value="NITROGEN REGULATORY PROTEIN"/>
    <property type="match status" value="1"/>
</dbReference>
<dbReference type="InterPro" id="IPR006320">
    <property type="entry name" value="PTS_Nitro_regul"/>
</dbReference>
<comment type="caution">
    <text evidence="2">The sequence shown here is derived from an EMBL/GenBank/DDBJ whole genome shotgun (WGS) entry which is preliminary data.</text>
</comment>
<reference evidence="3" key="1">
    <citation type="submission" date="2018-08" db="EMBL/GenBank/DDBJ databases">
        <authorList>
            <person name="Zhang J."/>
            <person name="Du Z.-J."/>
        </authorList>
    </citation>
    <scope>NUCLEOTIDE SEQUENCE [LARGE SCALE GENOMIC DNA]</scope>
    <source>
        <strain evidence="3">KCTC 52655</strain>
    </source>
</reference>
<dbReference type="Proteomes" id="UP000256561">
    <property type="component" value="Unassembled WGS sequence"/>
</dbReference>
<dbReference type="EMBL" id="QRHA01000002">
    <property type="protein sequence ID" value="RDV28104.1"/>
    <property type="molecule type" value="Genomic_DNA"/>
</dbReference>
<organism evidence="2 3">
    <name type="scientific">Alteromonas aestuariivivens</name>
    <dbReference type="NCBI Taxonomy" id="1938339"/>
    <lineage>
        <taxon>Bacteria</taxon>
        <taxon>Pseudomonadati</taxon>
        <taxon>Pseudomonadota</taxon>
        <taxon>Gammaproteobacteria</taxon>
        <taxon>Alteromonadales</taxon>
        <taxon>Alteromonadaceae</taxon>
        <taxon>Alteromonas/Salinimonas group</taxon>
        <taxon>Alteromonas</taxon>
    </lineage>
</organism>
<evidence type="ECO:0000313" key="2">
    <source>
        <dbReference type="EMBL" id="RDV28104.1"/>
    </source>
</evidence>
<protein>
    <submittedName>
        <fullName evidence="2">PTS IIA-like nitrogen-regulatory protein PtsN</fullName>
    </submittedName>
</protein>
<dbReference type="NCBIfam" id="TIGR01419">
    <property type="entry name" value="nitro_reg_IIA"/>
    <property type="match status" value="1"/>
</dbReference>